<comment type="caution">
    <text evidence="2">The sequence shown here is derived from an EMBL/GenBank/DDBJ whole genome shotgun (WGS) entry which is preliminary data.</text>
</comment>
<evidence type="ECO:0000256" key="1">
    <source>
        <dbReference type="SAM" id="MobiDB-lite"/>
    </source>
</evidence>
<organism evidence="2 3">
    <name type="scientific">Delftia deserti</name>
    <dbReference type="NCBI Taxonomy" id="1651218"/>
    <lineage>
        <taxon>Bacteria</taxon>
        <taxon>Pseudomonadati</taxon>
        <taxon>Pseudomonadota</taxon>
        <taxon>Betaproteobacteria</taxon>
        <taxon>Burkholderiales</taxon>
        <taxon>Comamonadaceae</taxon>
        <taxon>Delftia</taxon>
    </lineage>
</organism>
<feature type="region of interest" description="Disordered" evidence="1">
    <location>
        <begin position="116"/>
        <end position="170"/>
    </location>
</feature>
<protein>
    <submittedName>
        <fullName evidence="2">Uncharacterized protein</fullName>
    </submittedName>
</protein>
<name>A0ABW5EQU8_9BURK</name>
<dbReference type="Proteomes" id="UP001597287">
    <property type="component" value="Unassembled WGS sequence"/>
</dbReference>
<reference evidence="3" key="1">
    <citation type="journal article" date="2019" name="Int. J. Syst. Evol. Microbiol.">
        <title>The Global Catalogue of Microorganisms (GCM) 10K type strain sequencing project: providing services to taxonomists for standard genome sequencing and annotation.</title>
        <authorList>
            <consortium name="The Broad Institute Genomics Platform"/>
            <consortium name="The Broad Institute Genome Sequencing Center for Infectious Disease"/>
            <person name="Wu L."/>
            <person name="Ma J."/>
        </authorList>
    </citation>
    <scope>NUCLEOTIDE SEQUENCE [LARGE SCALE GENOMIC DNA]</scope>
    <source>
        <strain evidence="3">CCUG 62793</strain>
    </source>
</reference>
<gene>
    <name evidence="2" type="ORF">ACFSPV_15555</name>
</gene>
<sequence>MDRPIPRPYPMGLLPATFEGWELPSLRSMLDRAIALQGTNMFRITAEAMMIRAVLEQAINLSNIANYARQDAWDASELAFAGHGRVHHSLRHLHREVAFRTIDMWKQYERQERLEEARKRRAEKKAAESSQDPPPRKRRSTKGEAQAGESARASMKNPAATNREDISHVE</sequence>
<keyword evidence="3" id="KW-1185">Reference proteome</keyword>
<dbReference type="EMBL" id="JBHUIG010000018">
    <property type="protein sequence ID" value="MFD2320122.1"/>
    <property type="molecule type" value="Genomic_DNA"/>
</dbReference>
<evidence type="ECO:0000313" key="2">
    <source>
        <dbReference type="EMBL" id="MFD2320122.1"/>
    </source>
</evidence>
<accession>A0ABW5EQU8</accession>
<evidence type="ECO:0000313" key="3">
    <source>
        <dbReference type="Proteomes" id="UP001597287"/>
    </source>
</evidence>
<dbReference type="RefSeq" id="WP_380106892.1">
    <property type="nucleotide sequence ID" value="NZ_JBHSIH010000001.1"/>
</dbReference>
<proteinExistence type="predicted"/>